<feature type="site" description="Interaction with DNA" evidence="10">
    <location>
        <position position="195"/>
    </location>
</feature>
<dbReference type="STRING" id="926567.TheveDRAFT_0416"/>
<comment type="function">
    <text evidence="10">Releases the supercoiling and torsional tension of DNA, which is introduced during the DNA replication and transcription, by transiently cleaving and rejoining one strand of the DNA duplex. Introduces a single-strand break via transesterification at a target site in duplex DNA. The scissile phosphodiester is attacked by the catalytic tyrosine of the enzyme, resulting in the formation of a DNA-(5'-phosphotyrosyl)-enzyme intermediate and the expulsion of a 3'-OH DNA strand. The free DNA strand then undergoes passage around the unbroken strand, thus removing DNA supercoils. Finally, in the religation step, the DNA 3'-OH attacks the covalent intermediate to expel the active-site tyrosine and restore the DNA phosphodiester backbone.</text>
</comment>
<dbReference type="PANTHER" id="PTHR42785">
    <property type="entry name" value="DNA TOPOISOMERASE, TYPE IA, CORE"/>
    <property type="match status" value="1"/>
</dbReference>
<dbReference type="InterPro" id="IPR013497">
    <property type="entry name" value="Topo_IA_cen"/>
</dbReference>
<evidence type="ECO:0000256" key="6">
    <source>
        <dbReference type="ARBA" id="ARBA00022842"/>
    </source>
</evidence>
<evidence type="ECO:0000259" key="13">
    <source>
        <dbReference type="PROSITE" id="PS51999"/>
    </source>
</evidence>
<dbReference type="Pfam" id="PF01751">
    <property type="entry name" value="Toprim"/>
    <property type="match status" value="1"/>
</dbReference>
<reference evidence="15 16" key="1">
    <citation type="submission" date="2011-10" db="EMBL/GenBank/DDBJ databases">
        <title>The Noncontiguous Finished genome of Thermanaerovibrio velox DSM 12556.</title>
        <authorList>
            <consortium name="US DOE Joint Genome Institute (JGI-PGF)"/>
            <person name="Lucas S."/>
            <person name="Copeland A."/>
            <person name="Lapidus A."/>
            <person name="Glavina del Rio T."/>
            <person name="Dalin E."/>
            <person name="Tice H."/>
            <person name="Bruce D."/>
            <person name="Goodwin L."/>
            <person name="Pitluck S."/>
            <person name="Peters L."/>
            <person name="Mikhailova N."/>
            <person name="Teshima H."/>
            <person name="Kyrpides N."/>
            <person name="Mavromatis K."/>
            <person name="Ivanova N."/>
            <person name="Markowitz V."/>
            <person name="Cheng J.-F."/>
            <person name="Hugenholtz P."/>
            <person name="Woyke T."/>
            <person name="Wu D."/>
            <person name="Spring S."/>
            <person name="Brambilla E.-M."/>
            <person name="Klenk H.-P."/>
            <person name="Eisen J.A."/>
        </authorList>
    </citation>
    <scope>NUCLEOTIDE SEQUENCE [LARGE SCALE GENOMIC DNA]</scope>
    <source>
        <strain evidence="15 16">DSM 12556</strain>
    </source>
</reference>
<evidence type="ECO:0000256" key="1">
    <source>
        <dbReference type="ARBA" id="ARBA00000213"/>
    </source>
</evidence>
<dbReference type="Gene3D" id="3.30.65.10">
    <property type="entry name" value="Bacterial Topoisomerase I, domain 1"/>
    <property type="match status" value="2"/>
</dbReference>
<dbReference type="Gene3D" id="1.10.460.10">
    <property type="entry name" value="Topoisomerase I, domain 2"/>
    <property type="match status" value="1"/>
</dbReference>
<feature type="site" description="Interaction with DNA" evidence="10">
    <location>
        <position position="183"/>
    </location>
</feature>
<dbReference type="Gene3D" id="3.40.50.140">
    <property type="match status" value="1"/>
</dbReference>
<dbReference type="Gene3D" id="1.10.290.10">
    <property type="entry name" value="Topoisomerase I, domain 4"/>
    <property type="match status" value="1"/>
</dbReference>
<feature type="site" description="Interaction with DNA" evidence="10">
    <location>
        <position position="188"/>
    </location>
</feature>
<feature type="site" description="Interaction with DNA" evidence="10">
    <location>
        <position position="180"/>
    </location>
</feature>
<dbReference type="RefSeq" id="WP_006583074.1">
    <property type="nucleotide sequence ID" value="NZ_CM001377.1"/>
</dbReference>
<dbReference type="InterPro" id="IPR006171">
    <property type="entry name" value="TOPRIM_dom"/>
</dbReference>
<feature type="site" description="Interaction with DNA" evidence="10">
    <location>
        <position position="179"/>
    </location>
</feature>
<dbReference type="Proteomes" id="UP000005730">
    <property type="component" value="Chromosome"/>
</dbReference>
<comment type="catalytic activity">
    <reaction evidence="1 10">
        <text>ATP-independent breakage of single-stranded DNA, followed by passage and rejoining.</text>
        <dbReference type="EC" id="5.6.2.1"/>
    </reaction>
</comment>
<keyword evidence="9 10" id="KW-0413">Isomerase</keyword>
<name>H0UPN3_9BACT</name>
<dbReference type="HOGENOM" id="CLU_002929_4_3_0"/>
<dbReference type="Pfam" id="PF01131">
    <property type="entry name" value="Topoisom_bac"/>
    <property type="match status" value="1"/>
</dbReference>
<feature type="compositionally biased region" description="Low complexity" evidence="11">
    <location>
        <begin position="1"/>
        <end position="16"/>
    </location>
</feature>
<dbReference type="SMART" id="SM00493">
    <property type="entry name" value="TOPRIM"/>
    <property type="match status" value="1"/>
</dbReference>
<dbReference type="InterPro" id="IPR005733">
    <property type="entry name" value="TopoI_bac-type"/>
</dbReference>
<proteinExistence type="inferred from homology"/>
<keyword evidence="5" id="KW-0862">Zinc</keyword>
<evidence type="ECO:0000256" key="3">
    <source>
        <dbReference type="ARBA" id="ARBA00022723"/>
    </source>
</evidence>
<evidence type="ECO:0000313" key="16">
    <source>
        <dbReference type="Proteomes" id="UP000005730"/>
    </source>
</evidence>
<feature type="site" description="Interaction with DNA" evidence="10">
    <location>
        <position position="73"/>
    </location>
</feature>
<evidence type="ECO:0000256" key="10">
    <source>
        <dbReference type="HAMAP-Rule" id="MF_00952"/>
    </source>
</evidence>
<keyword evidence="6" id="KW-0460">Magnesium</keyword>
<feature type="active site" description="O-(5'-phospho-DNA)-tyrosine intermediate" evidence="10">
    <location>
        <position position="339"/>
    </location>
</feature>
<dbReference type="Pfam" id="PF01396">
    <property type="entry name" value="Zn_ribbon_Top1"/>
    <property type="match status" value="2"/>
</dbReference>
<comment type="similarity">
    <text evidence="2 10">Belongs to the type IA topoisomerase family.</text>
</comment>
<dbReference type="InterPro" id="IPR013498">
    <property type="entry name" value="Topo_IA_Znf"/>
</dbReference>
<feature type="region of interest" description="Disordered" evidence="11">
    <location>
        <begin position="1"/>
        <end position="44"/>
    </location>
</feature>
<dbReference type="InterPro" id="IPR013826">
    <property type="entry name" value="Topo_IA_cen_sub3"/>
</dbReference>
<dbReference type="CDD" id="cd00186">
    <property type="entry name" value="TOP1Ac"/>
    <property type="match status" value="1"/>
</dbReference>
<evidence type="ECO:0000313" key="15">
    <source>
        <dbReference type="EMBL" id="EHM09580.1"/>
    </source>
</evidence>
<evidence type="ECO:0000256" key="8">
    <source>
        <dbReference type="ARBA" id="ARBA00023125"/>
    </source>
</evidence>
<evidence type="ECO:0000259" key="14">
    <source>
        <dbReference type="PROSITE" id="PS52039"/>
    </source>
</evidence>
<feature type="domain" description="Topo IA-type catalytic" evidence="14">
    <location>
        <begin position="169"/>
        <end position="594"/>
    </location>
</feature>
<gene>
    <name evidence="10" type="primary">topA</name>
    <name evidence="15" type="ORF">TheveDRAFT_0416</name>
</gene>
<feature type="site" description="Interaction with DNA" evidence="10">
    <location>
        <position position="525"/>
    </location>
</feature>
<keyword evidence="4" id="KW-0863">Zinc-finger</keyword>
<dbReference type="PROSITE" id="PS52039">
    <property type="entry name" value="TOPO_IA_2"/>
    <property type="match status" value="1"/>
</dbReference>
<dbReference type="EC" id="5.6.2.1" evidence="10"/>
<evidence type="ECO:0000256" key="5">
    <source>
        <dbReference type="ARBA" id="ARBA00022833"/>
    </source>
</evidence>
<dbReference type="HAMAP" id="MF_00952">
    <property type="entry name" value="Topoisom_1_prok"/>
    <property type="match status" value="1"/>
</dbReference>
<keyword evidence="8 10" id="KW-0238">DNA-binding</keyword>
<accession>H0UPN3</accession>
<dbReference type="PANTHER" id="PTHR42785:SF1">
    <property type="entry name" value="DNA TOPOISOMERASE"/>
    <property type="match status" value="1"/>
</dbReference>
<dbReference type="GO" id="GO:0003677">
    <property type="term" value="F:DNA binding"/>
    <property type="evidence" value="ECO:0007669"/>
    <property type="project" value="UniProtKB-KW"/>
</dbReference>
<dbReference type="Gene3D" id="2.70.20.10">
    <property type="entry name" value="Topoisomerase I, domain 3"/>
    <property type="match status" value="1"/>
</dbReference>
<comment type="subunit">
    <text evidence="10">Monomer.</text>
</comment>
<evidence type="ECO:0000256" key="2">
    <source>
        <dbReference type="ARBA" id="ARBA00009446"/>
    </source>
</evidence>
<dbReference type="PROSITE" id="PS51999">
    <property type="entry name" value="ZF_GRF"/>
    <property type="match status" value="1"/>
</dbReference>
<dbReference type="InterPro" id="IPR013824">
    <property type="entry name" value="Topo_IA_cen_sub1"/>
</dbReference>
<evidence type="ECO:0000256" key="9">
    <source>
        <dbReference type="ARBA" id="ARBA00023235"/>
    </source>
</evidence>
<protein>
    <recommendedName>
        <fullName evidence="10">DNA topoisomerase 1</fullName>
        <ecNumber evidence="10">5.6.2.1</ecNumber>
    </recommendedName>
    <alternativeName>
        <fullName evidence="10">DNA topoisomerase I</fullName>
    </alternativeName>
</protein>
<organism evidence="15 16">
    <name type="scientific">Thermanaerovibrio velox DSM 12556</name>
    <dbReference type="NCBI Taxonomy" id="926567"/>
    <lineage>
        <taxon>Bacteria</taxon>
        <taxon>Thermotogati</taxon>
        <taxon>Synergistota</taxon>
        <taxon>Synergistia</taxon>
        <taxon>Synergistales</taxon>
        <taxon>Synergistaceae</taxon>
        <taxon>Thermanaerovibrio</taxon>
    </lineage>
</organism>
<dbReference type="PRINTS" id="PR00417">
    <property type="entry name" value="PRTPISMRASEI"/>
</dbReference>
<keyword evidence="3" id="KW-0479">Metal-binding</keyword>
<dbReference type="GO" id="GO:0006265">
    <property type="term" value="P:DNA topological change"/>
    <property type="evidence" value="ECO:0007669"/>
    <property type="project" value="UniProtKB-UniRule"/>
</dbReference>
<dbReference type="InterPro" id="IPR000380">
    <property type="entry name" value="Topo_IA"/>
</dbReference>
<feature type="domain" description="GRF-type" evidence="13">
    <location>
        <begin position="655"/>
        <end position="696"/>
    </location>
</feature>
<evidence type="ECO:0000256" key="4">
    <source>
        <dbReference type="ARBA" id="ARBA00022771"/>
    </source>
</evidence>
<dbReference type="InterPro" id="IPR003601">
    <property type="entry name" value="Topo_IA_2"/>
</dbReference>
<dbReference type="InterPro" id="IPR034149">
    <property type="entry name" value="TOPRIM_TopoI"/>
</dbReference>
<dbReference type="PROSITE" id="PS50880">
    <property type="entry name" value="TOPRIM"/>
    <property type="match status" value="1"/>
</dbReference>
<evidence type="ECO:0000256" key="7">
    <source>
        <dbReference type="ARBA" id="ARBA00023029"/>
    </source>
</evidence>
<dbReference type="GO" id="GO:0008270">
    <property type="term" value="F:zinc ion binding"/>
    <property type="evidence" value="ECO:0007669"/>
    <property type="project" value="UniProtKB-KW"/>
</dbReference>
<dbReference type="InterPro" id="IPR028612">
    <property type="entry name" value="Topoisom_1_IA"/>
</dbReference>
<dbReference type="eggNOG" id="COG0550">
    <property type="taxonomic scope" value="Bacteria"/>
</dbReference>
<dbReference type="SUPFAM" id="SSF57783">
    <property type="entry name" value="Zinc beta-ribbon"/>
    <property type="match status" value="1"/>
</dbReference>
<dbReference type="InterPro" id="IPR010666">
    <property type="entry name" value="Znf_GRF"/>
</dbReference>
<sequence>MAARGASKAAGASSGAKGKRSSSKGSAEGSRRRSKLGGAPAGGTLVVVESPTKARSLGKMLGAGYTVEASLGHVMDLPKGRLGVDVDNRFEPEYIQVRGKAQLIKRLKELAKGADRVLLASDPDREGEAIAWHLGMLLGVDIDSPCRVRVHEITPSGVAAALEDVGTLDMNKVFAQQARRVLDRLVGYKLSPLLWSKLQRGLSAGRVQSVALRLVCERQDEIDAFVPEEYWQVEVEALSDDGRSYTLKLEREDGRPVRLKNRDEAERVRGIIYRNPLVVSSFKSREGLRRPMPPFKTSTLQQEASRRLGYGPRRTMRIAQSLFEGVEIPGRGPVGLITYMRTDSLRLSDEAVGAFRAYVAGRFGDGYLSKEPNQFSQKGRSQDAHEAIRPTDVFLEPEALREHLTPEQYRLYDLIWRRAVASQMADAKVRTNTLEVQCGTLGLKCSGVEVLFEGWGGLWPLGVKDRSVPSARLGEELKAGEVRLEQRFTQPPGRYTEAGLIKELEEKGIGRPSTYATIIETLSDRGYVDRDEEKRLAPTTLGRYVNAFLVRHFPEVVQVDFTARMEDQLDRIEAGELEWRRPIEEFYGPFEVKLEEVQRTADRMSVPPEQTGESCPECGKPLVIKRGRFGEFVGCSGYPECRFTKRKETSTGVKCPKCGEGVLVMRKASKGKGKGRSFYGCSRYPECDYASWKKPSKGGDVTEVSDEV</sequence>
<dbReference type="GO" id="GO:0003917">
    <property type="term" value="F:DNA topoisomerase type I (single strand cut, ATP-independent) activity"/>
    <property type="evidence" value="ECO:0007669"/>
    <property type="project" value="UniProtKB-UniRule"/>
</dbReference>
<keyword evidence="16" id="KW-1185">Reference proteome</keyword>
<dbReference type="InterPro" id="IPR003602">
    <property type="entry name" value="Topo_IA_DNA-bd_dom"/>
</dbReference>
<dbReference type="SMART" id="SM00437">
    <property type="entry name" value="TOP1Ac"/>
    <property type="match status" value="1"/>
</dbReference>
<dbReference type="NCBIfam" id="TIGR01051">
    <property type="entry name" value="topA_bact"/>
    <property type="match status" value="1"/>
</dbReference>
<evidence type="ECO:0000259" key="12">
    <source>
        <dbReference type="PROSITE" id="PS50880"/>
    </source>
</evidence>
<dbReference type="CDD" id="cd03363">
    <property type="entry name" value="TOPRIM_TopoIA_TopoI"/>
    <property type="match status" value="1"/>
</dbReference>
<dbReference type="InterPro" id="IPR023405">
    <property type="entry name" value="Topo_IA_core_domain"/>
</dbReference>
<feature type="region of interest" description="Interaction with DNA" evidence="10">
    <location>
        <begin position="203"/>
        <end position="208"/>
    </location>
</feature>
<dbReference type="SUPFAM" id="SSF56712">
    <property type="entry name" value="Prokaryotic type I DNA topoisomerase"/>
    <property type="match status" value="1"/>
</dbReference>
<dbReference type="GO" id="GO:0005694">
    <property type="term" value="C:chromosome"/>
    <property type="evidence" value="ECO:0007669"/>
    <property type="project" value="InterPro"/>
</dbReference>
<feature type="domain" description="Toprim" evidence="12">
    <location>
        <begin position="43"/>
        <end position="156"/>
    </location>
</feature>
<dbReference type="EMBL" id="CM001377">
    <property type="protein sequence ID" value="EHM09580.1"/>
    <property type="molecule type" value="Genomic_DNA"/>
</dbReference>
<dbReference type="InterPro" id="IPR013825">
    <property type="entry name" value="Topo_IA_cen_sub2"/>
</dbReference>
<evidence type="ECO:0000256" key="11">
    <source>
        <dbReference type="SAM" id="MobiDB-lite"/>
    </source>
</evidence>
<dbReference type="AlphaFoldDB" id="H0UPN3"/>
<keyword evidence="7 10" id="KW-0799">Topoisomerase</keyword>
<feature type="site" description="Interaction with DNA" evidence="10">
    <location>
        <position position="341"/>
    </location>
</feature>
<dbReference type="SMART" id="SM00436">
    <property type="entry name" value="TOP1Bc"/>
    <property type="match status" value="1"/>
</dbReference>